<evidence type="ECO:0000256" key="2">
    <source>
        <dbReference type="PROSITE-ProRule" id="PRU00169"/>
    </source>
</evidence>
<sequence length="382" mass="43651">MSKLVLAIDDDKLAHCIIEDALASSCQLLHAKSGEEGLRLARKYQPDIILLDVEMPGMNGYETCEKLKQCEQTADTPVMFLSNKGDISERMRGYNSGASDYIVKPFASPELLARIQVLDTYRQQSLQLQQDMQRAQVTAEIAMTDSGDMGRIMRYVGQSYHAHDLTSLSDYFFEFFVPLKLDVAVVFWYHGSEVFFAHNGAIQPIEQELLEKHRHSNRFVDFGCRTIINYPKVSLLVKNMPVEDSALYGRYKDLLPHILEATNAKIKDMEISEDALNKVERIGLMFEELSEQLYGMDEHHTLKVAEFSELAKQIKEQLPSEQANTLDKMHEHFTFLDDELTVIKAKLNEVAQVRYQLIESLNKISKPWGEEDVASQADVELF</sequence>
<protein>
    <submittedName>
        <fullName evidence="4">Two-component system response regulator</fullName>
    </submittedName>
</protein>
<dbReference type="SMART" id="SM00448">
    <property type="entry name" value="REC"/>
    <property type="match status" value="1"/>
</dbReference>
<dbReference type="Gene3D" id="3.40.50.2300">
    <property type="match status" value="1"/>
</dbReference>
<evidence type="ECO:0000313" key="5">
    <source>
        <dbReference type="Proteomes" id="UP000179786"/>
    </source>
</evidence>
<keyword evidence="1 2" id="KW-0597">Phosphoprotein</keyword>
<evidence type="ECO:0000313" key="4">
    <source>
        <dbReference type="EMBL" id="OHU92797.1"/>
    </source>
</evidence>
<dbReference type="PANTHER" id="PTHR44591:SF3">
    <property type="entry name" value="RESPONSE REGULATORY DOMAIN-CONTAINING PROTEIN"/>
    <property type="match status" value="1"/>
</dbReference>
<keyword evidence="5" id="KW-1185">Reference proteome</keyword>
<dbReference type="SUPFAM" id="SSF52172">
    <property type="entry name" value="CheY-like"/>
    <property type="match status" value="1"/>
</dbReference>
<dbReference type="InterPro" id="IPR011006">
    <property type="entry name" value="CheY-like_superfamily"/>
</dbReference>
<dbReference type="EMBL" id="MKJU01000006">
    <property type="protein sequence ID" value="OHU92797.1"/>
    <property type="molecule type" value="Genomic_DNA"/>
</dbReference>
<dbReference type="InterPro" id="IPR050595">
    <property type="entry name" value="Bact_response_regulator"/>
</dbReference>
<reference evidence="4 5" key="1">
    <citation type="submission" date="2016-09" db="EMBL/GenBank/DDBJ databases">
        <title>Pseudoalteromonas amylolytica sp. nov., isolated from the surface seawater.</title>
        <authorList>
            <person name="Wu Y.-H."/>
            <person name="Cheng H."/>
            <person name="Jin X.-B."/>
            <person name="Wang C.-S."/>
            <person name="Xu X.-W."/>
        </authorList>
    </citation>
    <scope>NUCLEOTIDE SEQUENCE [LARGE SCALE GENOMIC DNA]</scope>
    <source>
        <strain evidence="4 5">JW1</strain>
    </source>
</reference>
<dbReference type="GO" id="GO:0000160">
    <property type="term" value="P:phosphorelay signal transduction system"/>
    <property type="evidence" value="ECO:0007669"/>
    <property type="project" value="InterPro"/>
</dbReference>
<accession>A0A1S1N021</accession>
<dbReference type="STRING" id="1859457.BET10_04930"/>
<dbReference type="Pfam" id="PF00072">
    <property type="entry name" value="Response_reg"/>
    <property type="match status" value="1"/>
</dbReference>
<dbReference type="PROSITE" id="PS50110">
    <property type="entry name" value="RESPONSE_REGULATORY"/>
    <property type="match status" value="1"/>
</dbReference>
<name>A0A1S1N021_9GAMM</name>
<gene>
    <name evidence="4" type="ORF">BET10_04930</name>
</gene>
<organism evidence="4 5">
    <name type="scientific">Pseudoalteromonas amylolytica</name>
    <dbReference type="NCBI Taxonomy" id="1859457"/>
    <lineage>
        <taxon>Bacteria</taxon>
        <taxon>Pseudomonadati</taxon>
        <taxon>Pseudomonadota</taxon>
        <taxon>Gammaproteobacteria</taxon>
        <taxon>Alteromonadales</taxon>
        <taxon>Pseudoalteromonadaceae</taxon>
        <taxon>Pseudoalteromonas</taxon>
    </lineage>
</organism>
<proteinExistence type="predicted"/>
<dbReference type="OrthoDB" id="9800897at2"/>
<dbReference type="InterPro" id="IPR001789">
    <property type="entry name" value="Sig_transdc_resp-reg_receiver"/>
</dbReference>
<feature type="domain" description="Response regulatory" evidence="3">
    <location>
        <begin position="4"/>
        <end position="119"/>
    </location>
</feature>
<dbReference type="AlphaFoldDB" id="A0A1S1N021"/>
<evidence type="ECO:0000259" key="3">
    <source>
        <dbReference type="PROSITE" id="PS50110"/>
    </source>
</evidence>
<dbReference type="PANTHER" id="PTHR44591">
    <property type="entry name" value="STRESS RESPONSE REGULATOR PROTEIN 1"/>
    <property type="match status" value="1"/>
</dbReference>
<feature type="modified residue" description="4-aspartylphosphate" evidence="2">
    <location>
        <position position="52"/>
    </location>
</feature>
<evidence type="ECO:0000256" key="1">
    <source>
        <dbReference type="ARBA" id="ARBA00022553"/>
    </source>
</evidence>
<comment type="caution">
    <text evidence="4">The sequence shown here is derived from an EMBL/GenBank/DDBJ whole genome shotgun (WGS) entry which is preliminary data.</text>
</comment>
<dbReference type="Proteomes" id="UP000179786">
    <property type="component" value="Unassembled WGS sequence"/>
</dbReference>
<dbReference type="RefSeq" id="WP_070983357.1">
    <property type="nucleotide sequence ID" value="NZ_MKJU01000006.1"/>
</dbReference>